<organism evidence="2 3">
    <name type="scientific">Streptomyces antimycoticus</name>
    <dbReference type="NCBI Taxonomy" id="68175"/>
    <lineage>
        <taxon>Bacteria</taxon>
        <taxon>Bacillati</taxon>
        <taxon>Actinomycetota</taxon>
        <taxon>Actinomycetes</taxon>
        <taxon>Kitasatosporales</taxon>
        <taxon>Streptomycetaceae</taxon>
        <taxon>Streptomyces</taxon>
        <taxon>Streptomyces violaceusniger group</taxon>
    </lineage>
</organism>
<dbReference type="Proteomes" id="UP000299290">
    <property type="component" value="Unassembled WGS sequence"/>
</dbReference>
<name>A0A4D4KIS4_9ACTN</name>
<feature type="region of interest" description="Disordered" evidence="1">
    <location>
        <begin position="424"/>
        <end position="466"/>
    </location>
</feature>
<feature type="region of interest" description="Disordered" evidence="1">
    <location>
        <begin position="106"/>
        <end position="125"/>
    </location>
</feature>
<keyword evidence="3" id="KW-1185">Reference proteome</keyword>
<sequence length="466" mass="51663">MASKRKANEAGSSNDLRGDVLRVLGVLKVATADQIQRLCLPHLTYRHTTKPTAAKQKEARTASHRAAANDLRRQGQLLDGGRTKGGEEVRILTAAGLAAAGLELDREPEEMGGTPKGAGSSGASHPMTVNETVIALIRPKPNLDLVAGEPPEAVAAAQAALDAPDGIGTLASYATEVALPVKGTWKNPAIGSARADVVLTAPEADVPLLFIEVDNCTEDAVLIAAKFDKYARFFKRKEKDTDGIEKPLWRTRWDVSAPWWYDQVHPPVLLVFHQVGKRPALGQMKKVADLTRRHWEGQRYGGYGGYHRYPGCIPIVATTLPWLREHGPAGPAFWRFGRQGRQPLLEAISNPRQDAALARQRAAERERERRRAEQEAAAREARRPVCADCGRKFSDDRWKAVDRRDWSLPRQSHPRLCEDCQSRAVAAEQQAEADERERQEQERLRQEAEEQAAAQKASGWFSRFRT</sequence>
<proteinExistence type="predicted"/>
<dbReference type="AlphaFoldDB" id="A0A4D4KIS4"/>
<feature type="region of interest" description="Disordered" evidence="1">
    <location>
        <begin position="49"/>
        <end position="82"/>
    </location>
</feature>
<feature type="compositionally biased region" description="Basic and acidic residues" evidence="1">
    <location>
        <begin position="433"/>
        <end position="448"/>
    </location>
</feature>
<evidence type="ECO:0000256" key="1">
    <source>
        <dbReference type="SAM" id="MobiDB-lite"/>
    </source>
</evidence>
<dbReference type="InterPro" id="IPR025855">
    <property type="entry name" value="Replic_Relax"/>
</dbReference>
<evidence type="ECO:0008006" key="4">
    <source>
        <dbReference type="Google" id="ProtNLM"/>
    </source>
</evidence>
<comment type="caution">
    <text evidence="2">The sequence shown here is derived from an EMBL/GenBank/DDBJ whole genome shotgun (WGS) entry which is preliminary data.</text>
</comment>
<protein>
    <recommendedName>
        <fullName evidence="4">Protein involved in plasmid replication-relaxation</fullName>
    </recommendedName>
</protein>
<evidence type="ECO:0000313" key="2">
    <source>
        <dbReference type="EMBL" id="GDY49071.1"/>
    </source>
</evidence>
<accession>A0A4D4KIS4</accession>
<feature type="region of interest" description="Disordered" evidence="1">
    <location>
        <begin position="361"/>
        <end position="381"/>
    </location>
</feature>
<dbReference type="RefSeq" id="WP_137970455.1">
    <property type="nucleotide sequence ID" value="NZ_BJHV01000002.1"/>
</dbReference>
<reference evidence="2 3" key="1">
    <citation type="journal article" date="2020" name="Int. J. Syst. Evol. Microbiol.">
        <title>Reclassification of Streptomyces castelarensis and Streptomyces sporoclivatus as later heterotypic synonyms of Streptomyces antimycoticus.</title>
        <authorList>
            <person name="Komaki H."/>
            <person name="Tamura T."/>
        </authorList>
    </citation>
    <scope>NUCLEOTIDE SEQUENCE [LARGE SCALE GENOMIC DNA]</scope>
    <source>
        <strain evidence="2 3">NBRC 12839</strain>
    </source>
</reference>
<dbReference type="Pfam" id="PF13814">
    <property type="entry name" value="Replic_Relax"/>
    <property type="match status" value="1"/>
</dbReference>
<evidence type="ECO:0000313" key="3">
    <source>
        <dbReference type="Proteomes" id="UP000299290"/>
    </source>
</evidence>
<dbReference type="EMBL" id="BJHV01000002">
    <property type="protein sequence ID" value="GDY49071.1"/>
    <property type="molecule type" value="Genomic_DNA"/>
</dbReference>
<gene>
    <name evidence="2" type="ORF">SANT12839_099530</name>
</gene>